<evidence type="ECO:0000256" key="2">
    <source>
        <dbReference type="ARBA" id="ARBA00022692"/>
    </source>
</evidence>
<gene>
    <name evidence="9" type="ORF">WJX72_006612</name>
</gene>
<feature type="transmembrane region" description="Helical" evidence="6">
    <location>
        <begin position="167"/>
        <end position="187"/>
    </location>
</feature>
<proteinExistence type="predicted"/>
<dbReference type="PANTHER" id="PTHR13439">
    <property type="entry name" value="CT120 PROTEIN"/>
    <property type="match status" value="1"/>
</dbReference>
<dbReference type="GO" id="GO:0016020">
    <property type="term" value="C:membrane"/>
    <property type="evidence" value="ECO:0007669"/>
    <property type="project" value="UniProtKB-SubCell"/>
</dbReference>
<comment type="subcellular location">
    <subcellularLocation>
        <location evidence="1">Membrane</location>
        <topology evidence="1">Multi-pass membrane protein</topology>
    </subcellularLocation>
</comment>
<keyword evidence="4 5" id="KW-0472">Membrane</keyword>
<dbReference type="SMART" id="SM00724">
    <property type="entry name" value="TLC"/>
    <property type="match status" value="1"/>
</dbReference>
<evidence type="ECO:0000256" key="5">
    <source>
        <dbReference type="PROSITE-ProRule" id="PRU00205"/>
    </source>
</evidence>
<reference evidence="9 10" key="1">
    <citation type="journal article" date="2024" name="Nat. Commun.">
        <title>Phylogenomics reveals the evolutionary origins of lichenization in chlorophyte algae.</title>
        <authorList>
            <person name="Puginier C."/>
            <person name="Libourel C."/>
            <person name="Otte J."/>
            <person name="Skaloud P."/>
            <person name="Haon M."/>
            <person name="Grisel S."/>
            <person name="Petersen M."/>
            <person name="Berrin J.G."/>
            <person name="Delaux P.M."/>
            <person name="Dal Grande F."/>
            <person name="Keller J."/>
        </authorList>
    </citation>
    <scope>NUCLEOTIDE SEQUENCE [LARGE SCALE GENOMIC DNA]</scope>
    <source>
        <strain evidence="9 10">SAG 2043</strain>
    </source>
</reference>
<feature type="transmembrane region" description="Helical" evidence="6">
    <location>
        <begin position="95"/>
        <end position="112"/>
    </location>
</feature>
<feature type="domain" description="TLC" evidence="8">
    <location>
        <begin position="1"/>
        <end position="195"/>
    </location>
</feature>
<feature type="signal peptide" evidence="7">
    <location>
        <begin position="1"/>
        <end position="23"/>
    </location>
</feature>
<feature type="transmembrane region" description="Helical" evidence="6">
    <location>
        <begin position="70"/>
        <end position="89"/>
    </location>
</feature>
<evidence type="ECO:0000256" key="4">
    <source>
        <dbReference type="ARBA" id="ARBA00023136"/>
    </source>
</evidence>
<evidence type="ECO:0000256" key="6">
    <source>
        <dbReference type="SAM" id="Phobius"/>
    </source>
</evidence>
<dbReference type="InterPro" id="IPR006634">
    <property type="entry name" value="TLC-dom"/>
</dbReference>
<dbReference type="GO" id="GO:0005783">
    <property type="term" value="C:endoplasmic reticulum"/>
    <property type="evidence" value="ECO:0007669"/>
    <property type="project" value="TreeGrafter"/>
</dbReference>
<dbReference type="Pfam" id="PF03798">
    <property type="entry name" value="TRAM_LAG1_CLN8"/>
    <property type="match status" value="1"/>
</dbReference>
<accession>A0AAW1PGF7</accession>
<protein>
    <recommendedName>
        <fullName evidence="8">TLC domain-containing protein</fullName>
    </recommendedName>
</protein>
<evidence type="ECO:0000256" key="3">
    <source>
        <dbReference type="ARBA" id="ARBA00022989"/>
    </source>
</evidence>
<dbReference type="EMBL" id="JALJOR010000011">
    <property type="protein sequence ID" value="KAK9808935.1"/>
    <property type="molecule type" value="Genomic_DNA"/>
</dbReference>
<dbReference type="InterPro" id="IPR050846">
    <property type="entry name" value="TLCD"/>
</dbReference>
<dbReference type="PANTHER" id="PTHR13439:SF0">
    <property type="entry name" value="TOPOISOMERASE I DAMAGE AFFECTED PROTEIN 4"/>
    <property type="match status" value="1"/>
</dbReference>
<keyword evidence="10" id="KW-1185">Reference proteome</keyword>
<keyword evidence="2 5" id="KW-0812">Transmembrane</keyword>
<feature type="transmembrane region" description="Helical" evidence="6">
    <location>
        <begin position="41"/>
        <end position="58"/>
    </location>
</feature>
<evidence type="ECO:0000256" key="1">
    <source>
        <dbReference type="ARBA" id="ARBA00004141"/>
    </source>
</evidence>
<evidence type="ECO:0000313" key="9">
    <source>
        <dbReference type="EMBL" id="KAK9808935.1"/>
    </source>
</evidence>
<sequence>MRIISTLHAVVLVIGSLWCFADARGYDESGCIWGYSFPPDFMARVFLGYLLYDLALMIRHHRTLRDTSGIIHHLIFACTAAYVLAHSIYKYPFSWLSLAELSTPFINLRWHLAVTGYKDSKIYLYNGLLVLGLFFFARVLVYGIGLAHLWRIRHVWLQPWVPAGHKAVAGLLTAGYLLNVYWMYLMVKAVRRALSRKKEA</sequence>
<dbReference type="GO" id="GO:0055088">
    <property type="term" value="P:lipid homeostasis"/>
    <property type="evidence" value="ECO:0007669"/>
    <property type="project" value="TreeGrafter"/>
</dbReference>
<feature type="transmembrane region" description="Helical" evidence="6">
    <location>
        <begin position="124"/>
        <end position="147"/>
    </location>
</feature>
<feature type="chain" id="PRO_5043934739" description="TLC domain-containing protein" evidence="7">
    <location>
        <begin position="24"/>
        <end position="200"/>
    </location>
</feature>
<dbReference type="AlphaFoldDB" id="A0AAW1PGF7"/>
<evidence type="ECO:0000256" key="7">
    <source>
        <dbReference type="SAM" id="SignalP"/>
    </source>
</evidence>
<keyword evidence="3 6" id="KW-1133">Transmembrane helix</keyword>
<comment type="caution">
    <text evidence="9">The sequence shown here is derived from an EMBL/GenBank/DDBJ whole genome shotgun (WGS) entry which is preliminary data.</text>
</comment>
<organism evidence="9 10">
    <name type="scientific">[Myrmecia] bisecta</name>
    <dbReference type="NCBI Taxonomy" id="41462"/>
    <lineage>
        <taxon>Eukaryota</taxon>
        <taxon>Viridiplantae</taxon>
        <taxon>Chlorophyta</taxon>
        <taxon>core chlorophytes</taxon>
        <taxon>Trebouxiophyceae</taxon>
        <taxon>Trebouxiales</taxon>
        <taxon>Trebouxiaceae</taxon>
        <taxon>Myrmecia</taxon>
    </lineage>
</organism>
<name>A0AAW1PGF7_9CHLO</name>
<keyword evidence="7" id="KW-0732">Signal</keyword>
<dbReference type="PROSITE" id="PS50922">
    <property type="entry name" value="TLC"/>
    <property type="match status" value="1"/>
</dbReference>
<evidence type="ECO:0000313" key="10">
    <source>
        <dbReference type="Proteomes" id="UP001489004"/>
    </source>
</evidence>
<evidence type="ECO:0000259" key="8">
    <source>
        <dbReference type="PROSITE" id="PS50922"/>
    </source>
</evidence>
<dbReference type="Proteomes" id="UP001489004">
    <property type="component" value="Unassembled WGS sequence"/>
</dbReference>